<proteinExistence type="predicted"/>
<keyword evidence="4 5" id="KW-0472">Membrane</keyword>
<gene>
    <name evidence="7" type="ORF">XYCOK13_16510</name>
</gene>
<reference evidence="7" key="1">
    <citation type="submission" date="2021-04" db="EMBL/GenBank/DDBJ databases">
        <title>Draft genome sequence of Xylanibacillus composti strain K13.</title>
        <authorList>
            <person name="Uke A."/>
            <person name="Chhe C."/>
            <person name="Baramee S."/>
            <person name="Kosugi A."/>
        </authorList>
    </citation>
    <scope>NUCLEOTIDE SEQUENCE</scope>
    <source>
        <strain evidence="7">K13</strain>
    </source>
</reference>
<evidence type="ECO:0000256" key="2">
    <source>
        <dbReference type="ARBA" id="ARBA00022692"/>
    </source>
</evidence>
<accession>A0A8J4M2D9</accession>
<sequence>MSYYSGLIKKGQLNDHELLLVEQAVRQRGKNMVVAYVLWFFLGMLGGHRFYMNRPITAIVQLVLSLTVVGMMITSLWWIADAFLLHGYVQDKNRELENDVVDEILASRETSGDR</sequence>
<dbReference type="PANTHER" id="PTHR21016:SF25">
    <property type="entry name" value="TM2 DOMAIN-CONTAINING PROTEIN DDB_G0277895-RELATED"/>
    <property type="match status" value="1"/>
</dbReference>
<dbReference type="Proteomes" id="UP000677918">
    <property type="component" value="Unassembled WGS sequence"/>
</dbReference>
<comment type="subcellular location">
    <subcellularLocation>
        <location evidence="1">Membrane</location>
        <topology evidence="1">Multi-pass membrane protein</topology>
    </subcellularLocation>
</comment>
<dbReference type="PANTHER" id="PTHR21016">
    <property type="entry name" value="BETA-AMYLOID BINDING PROTEIN-RELATED"/>
    <property type="match status" value="1"/>
</dbReference>
<dbReference type="InterPro" id="IPR007829">
    <property type="entry name" value="TM2"/>
</dbReference>
<dbReference type="EMBL" id="BOVK01000018">
    <property type="protein sequence ID" value="GIQ68827.1"/>
    <property type="molecule type" value="Genomic_DNA"/>
</dbReference>
<evidence type="ECO:0000256" key="5">
    <source>
        <dbReference type="SAM" id="Phobius"/>
    </source>
</evidence>
<evidence type="ECO:0000313" key="8">
    <source>
        <dbReference type="Proteomes" id="UP000677918"/>
    </source>
</evidence>
<evidence type="ECO:0000256" key="1">
    <source>
        <dbReference type="ARBA" id="ARBA00004141"/>
    </source>
</evidence>
<evidence type="ECO:0000256" key="3">
    <source>
        <dbReference type="ARBA" id="ARBA00022989"/>
    </source>
</evidence>
<evidence type="ECO:0000259" key="6">
    <source>
        <dbReference type="Pfam" id="PF05154"/>
    </source>
</evidence>
<dbReference type="AlphaFoldDB" id="A0A8J4M2D9"/>
<dbReference type="RefSeq" id="WP_213411558.1">
    <property type="nucleotide sequence ID" value="NZ_BOVK01000018.1"/>
</dbReference>
<dbReference type="Pfam" id="PF05154">
    <property type="entry name" value="TM2"/>
    <property type="match status" value="1"/>
</dbReference>
<organism evidence="7 8">
    <name type="scientific">Xylanibacillus composti</name>
    <dbReference type="NCBI Taxonomy" id="1572762"/>
    <lineage>
        <taxon>Bacteria</taxon>
        <taxon>Bacillati</taxon>
        <taxon>Bacillota</taxon>
        <taxon>Bacilli</taxon>
        <taxon>Bacillales</taxon>
        <taxon>Paenibacillaceae</taxon>
        <taxon>Xylanibacillus</taxon>
    </lineage>
</organism>
<comment type="caution">
    <text evidence="7">The sequence shown here is derived from an EMBL/GenBank/DDBJ whole genome shotgun (WGS) entry which is preliminary data.</text>
</comment>
<name>A0A8J4M2D9_9BACL</name>
<feature type="transmembrane region" description="Helical" evidence="5">
    <location>
        <begin position="33"/>
        <end position="52"/>
    </location>
</feature>
<feature type="domain" description="TM2" evidence="6">
    <location>
        <begin position="29"/>
        <end position="83"/>
    </location>
</feature>
<dbReference type="GO" id="GO:0016020">
    <property type="term" value="C:membrane"/>
    <property type="evidence" value="ECO:0007669"/>
    <property type="project" value="UniProtKB-SubCell"/>
</dbReference>
<dbReference type="InterPro" id="IPR050932">
    <property type="entry name" value="TM2D1-3-like"/>
</dbReference>
<protein>
    <recommendedName>
        <fullName evidence="6">TM2 domain-containing protein</fullName>
    </recommendedName>
</protein>
<evidence type="ECO:0000313" key="7">
    <source>
        <dbReference type="EMBL" id="GIQ68827.1"/>
    </source>
</evidence>
<evidence type="ECO:0000256" key="4">
    <source>
        <dbReference type="ARBA" id="ARBA00023136"/>
    </source>
</evidence>
<keyword evidence="3 5" id="KW-1133">Transmembrane helix</keyword>
<keyword evidence="2 5" id="KW-0812">Transmembrane</keyword>
<feature type="transmembrane region" description="Helical" evidence="5">
    <location>
        <begin position="58"/>
        <end position="80"/>
    </location>
</feature>
<keyword evidence="8" id="KW-1185">Reference proteome</keyword>